<evidence type="ECO:0000256" key="3">
    <source>
        <dbReference type="ARBA" id="ARBA00022679"/>
    </source>
</evidence>
<dbReference type="GO" id="GO:0050684">
    <property type="term" value="P:regulation of mRNA processing"/>
    <property type="evidence" value="ECO:0007669"/>
    <property type="project" value="TreeGrafter"/>
</dbReference>
<dbReference type="OrthoDB" id="5979581at2759"/>
<evidence type="ECO:0000256" key="7">
    <source>
        <dbReference type="ARBA" id="ARBA00047899"/>
    </source>
</evidence>
<evidence type="ECO:0000256" key="2">
    <source>
        <dbReference type="ARBA" id="ARBA00022527"/>
    </source>
</evidence>
<name>A0A067TH69_GALM3</name>
<evidence type="ECO:0000256" key="4">
    <source>
        <dbReference type="ARBA" id="ARBA00022741"/>
    </source>
</evidence>
<dbReference type="GO" id="GO:0005737">
    <property type="term" value="C:cytoplasm"/>
    <property type="evidence" value="ECO:0007669"/>
    <property type="project" value="TreeGrafter"/>
</dbReference>
<feature type="domain" description="Protein kinase" evidence="9">
    <location>
        <begin position="60"/>
        <end position="418"/>
    </location>
</feature>
<dbReference type="SMART" id="SM00220">
    <property type="entry name" value="S_TKc"/>
    <property type="match status" value="1"/>
</dbReference>
<dbReference type="PROSITE" id="PS50011">
    <property type="entry name" value="PROTEIN_KINASE_DOM"/>
    <property type="match status" value="1"/>
</dbReference>
<keyword evidence="5" id="KW-0418">Kinase</keyword>
<dbReference type="Gene3D" id="3.30.200.20">
    <property type="entry name" value="Phosphorylase Kinase, domain 1"/>
    <property type="match status" value="1"/>
</dbReference>
<organism evidence="10 11">
    <name type="scientific">Galerina marginata (strain CBS 339.88)</name>
    <dbReference type="NCBI Taxonomy" id="685588"/>
    <lineage>
        <taxon>Eukaryota</taxon>
        <taxon>Fungi</taxon>
        <taxon>Dikarya</taxon>
        <taxon>Basidiomycota</taxon>
        <taxon>Agaricomycotina</taxon>
        <taxon>Agaricomycetes</taxon>
        <taxon>Agaricomycetidae</taxon>
        <taxon>Agaricales</taxon>
        <taxon>Agaricineae</taxon>
        <taxon>Strophariaceae</taxon>
        <taxon>Galerina</taxon>
    </lineage>
</organism>
<dbReference type="Pfam" id="PF00069">
    <property type="entry name" value="Pkinase"/>
    <property type="match status" value="1"/>
</dbReference>
<dbReference type="Proteomes" id="UP000027222">
    <property type="component" value="Unassembled WGS sequence"/>
</dbReference>
<keyword evidence="6" id="KW-0067">ATP-binding</keyword>
<dbReference type="GO" id="GO:0005524">
    <property type="term" value="F:ATP binding"/>
    <property type="evidence" value="ECO:0007669"/>
    <property type="project" value="UniProtKB-KW"/>
</dbReference>
<gene>
    <name evidence="10" type="ORF">GALMADRAFT_237777</name>
</gene>
<dbReference type="PROSITE" id="PS00108">
    <property type="entry name" value="PROTEIN_KINASE_ST"/>
    <property type="match status" value="1"/>
</dbReference>
<evidence type="ECO:0000259" key="9">
    <source>
        <dbReference type="PROSITE" id="PS50011"/>
    </source>
</evidence>
<reference evidence="11" key="1">
    <citation type="journal article" date="2014" name="Proc. Natl. Acad. Sci. U.S.A.">
        <title>Extensive sampling of basidiomycete genomes demonstrates inadequacy of the white-rot/brown-rot paradigm for wood decay fungi.</title>
        <authorList>
            <person name="Riley R."/>
            <person name="Salamov A.A."/>
            <person name="Brown D.W."/>
            <person name="Nagy L.G."/>
            <person name="Floudas D."/>
            <person name="Held B.W."/>
            <person name="Levasseur A."/>
            <person name="Lombard V."/>
            <person name="Morin E."/>
            <person name="Otillar R."/>
            <person name="Lindquist E.A."/>
            <person name="Sun H."/>
            <person name="LaButti K.M."/>
            <person name="Schmutz J."/>
            <person name="Jabbour D."/>
            <person name="Luo H."/>
            <person name="Baker S.E."/>
            <person name="Pisabarro A.G."/>
            <person name="Walton J.D."/>
            <person name="Blanchette R.A."/>
            <person name="Henrissat B."/>
            <person name="Martin F."/>
            <person name="Cullen D."/>
            <person name="Hibbett D.S."/>
            <person name="Grigoriev I.V."/>
        </authorList>
    </citation>
    <scope>NUCLEOTIDE SEQUENCE [LARGE SCALE GENOMIC DNA]</scope>
    <source>
        <strain evidence="11">CBS 339.88</strain>
    </source>
</reference>
<evidence type="ECO:0000313" key="10">
    <source>
        <dbReference type="EMBL" id="KDR82451.1"/>
    </source>
</evidence>
<dbReference type="EC" id="2.7.11.1" evidence="1"/>
<dbReference type="GO" id="GO:0000245">
    <property type="term" value="P:spliceosomal complex assembly"/>
    <property type="evidence" value="ECO:0007669"/>
    <property type="project" value="TreeGrafter"/>
</dbReference>
<evidence type="ECO:0000256" key="1">
    <source>
        <dbReference type="ARBA" id="ARBA00012513"/>
    </source>
</evidence>
<dbReference type="STRING" id="685588.A0A067TH69"/>
<keyword evidence="4" id="KW-0547">Nucleotide-binding</keyword>
<evidence type="ECO:0000256" key="6">
    <source>
        <dbReference type="ARBA" id="ARBA00022840"/>
    </source>
</evidence>
<dbReference type="HOGENOM" id="CLU_000288_81_1_1"/>
<dbReference type="InterPro" id="IPR011009">
    <property type="entry name" value="Kinase-like_dom_sf"/>
</dbReference>
<dbReference type="PANTHER" id="PTHR47634">
    <property type="entry name" value="PROTEIN KINASE DOMAIN-CONTAINING PROTEIN-RELATED"/>
    <property type="match status" value="1"/>
</dbReference>
<dbReference type="Gene3D" id="1.10.510.10">
    <property type="entry name" value="Transferase(Phosphotransferase) domain 1"/>
    <property type="match status" value="1"/>
</dbReference>
<dbReference type="GO" id="GO:0004674">
    <property type="term" value="F:protein serine/threonine kinase activity"/>
    <property type="evidence" value="ECO:0007669"/>
    <property type="project" value="UniProtKB-KW"/>
</dbReference>
<keyword evidence="3" id="KW-0808">Transferase</keyword>
<dbReference type="InterPro" id="IPR008271">
    <property type="entry name" value="Ser/Thr_kinase_AS"/>
</dbReference>
<evidence type="ECO:0000256" key="8">
    <source>
        <dbReference type="ARBA" id="ARBA00048679"/>
    </source>
</evidence>
<accession>A0A067TH69</accession>
<proteinExistence type="predicted"/>
<evidence type="ECO:0000256" key="5">
    <source>
        <dbReference type="ARBA" id="ARBA00022777"/>
    </source>
</evidence>
<dbReference type="InterPro" id="IPR000719">
    <property type="entry name" value="Prot_kinase_dom"/>
</dbReference>
<evidence type="ECO:0000313" key="11">
    <source>
        <dbReference type="Proteomes" id="UP000027222"/>
    </source>
</evidence>
<comment type="catalytic activity">
    <reaction evidence="8">
        <text>L-seryl-[protein] + ATP = O-phospho-L-seryl-[protein] + ADP + H(+)</text>
        <dbReference type="Rhea" id="RHEA:17989"/>
        <dbReference type="Rhea" id="RHEA-COMP:9863"/>
        <dbReference type="Rhea" id="RHEA-COMP:11604"/>
        <dbReference type="ChEBI" id="CHEBI:15378"/>
        <dbReference type="ChEBI" id="CHEBI:29999"/>
        <dbReference type="ChEBI" id="CHEBI:30616"/>
        <dbReference type="ChEBI" id="CHEBI:83421"/>
        <dbReference type="ChEBI" id="CHEBI:456216"/>
        <dbReference type="EC" id="2.7.11.1"/>
    </reaction>
</comment>
<dbReference type="SUPFAM" id="SSF56112">
    <property type="entry name" value="Protein kinase-like (PK-like)"/>
    <property type="match status" value="1"/>
</dbReference>
<sequence>MWAKRALSIGRPRTPLSGSAVSNPFQILTRDLLVEEERKPNYKPHHFYPVQLGEVLNGSYQVVTKVGYGGSSTVWLAKGIQRQLFPMPWKSTRYVTLKVCTNNHADVSSALHELEISRHIASSNASHPGRKYVRTVLESFEIAGTYGNHLCLVYESMREPIWLPKRRLPDCRYPSSLLKSTVWLLLTGLDYLHSECHVIHTDIKPENILVRLESLSVLDDVAKAEADEPSPRKVLEDRTIYLSRNNFGDPKSGPGRPVITDFDSATRGDVSHPLTHPIQPDPYRSPEATLGAPWTYSTDIWNLGLMLWDLLNEDSLCPGIDPERQRYTHRAHLAQLIGLLGPPPKELLSQGSKASQWFDSEGEFKFQNFIPQGISLADTVTNMEGEDKKLFLEFASKMLQWLPENRSTAKELLSDPWLHWFPDKE</sequence>
<keyword evidence="11" id="KW-1185">Reference proteome</keyword>
<protein>
    <recommendedName>
        <fullName evidence="1">non-specific serine/threonine protein kinase</fullName>
        <ecNumber evidence="1">2.7.11.1</ecNumber>
    </recommendedName>
</protein>
<keyword evidence="2" id="KW-0723">Serine/threonine-protein kinase</keyword>
<dbReference type="AlphaFoldDB" id="A0A067TH69"/>
<dbReference type="PANTHER" id="PTHR47634:SF9">
    <property type="entry name" value="PROTEIN KINASE DOMAIN-CONTAINING PROTEIN-RELATED"/>
    <property type="match status" value="1"/>
</dbReference>
<dbReference type="InterPro" id="IPR051334">
    <property type="entry name" value="SRPK"/>
</dbReference>
<dbReference type="GO" id="GO:0005634">
    <property type="term" value="C:nucleus"/>
    <property type="evidence" value="ECO:0007669"/>
    <property type="project" value="TreeGrafter"/>
</dbReference>
<dbReference type="EMBL" id="KL142369">
    <property type="protein sequence ID" value="KDR82451.1"/>
    <property type="molecule type" value="Genomic_DNA"/>
</dbReference>
<comment type="catalytic activity">
    <reaction evidence="7">
        <text>L-threonyl-[protein] + ATP = O-phospho-L-threonyl-[protein] + ADP + H(+)</text>
        <dbReference type="Rhea" id="RHEA:46608"/>
        <dbReference type="Rhea" id="RHEA-COMP:11060"/>
        <dbReference type="Rhea" id="RHEA-COMP:11605"/>
        <dbReference type="ChEBI" id="CHEBI:15378"/>
        <dbReference type="ChEBI" id="CHEBI:30013"/>
        <dbReference type="ChEBI" id="CHEBI:30616"/>
        <dbReference type="ChEBI" id="CHEBI:61977"/>
        <dbReference type="ChEBI" id="CHEBI:456216"/>
        <dbReference type="EC" id="2.7.11.1"/>
    </reaction>
</comment>